<evidence type="ECO:0000256" key="4">
    <source>
        <dbReference type="ARBA" id="ARBA00023136"/>
    </source>
</evidence>
<evidence type="ECO:0000256" key="6">
    <source>
        <dbReference type="SAM" id="Phobius"/>
    </source>
</evidence>
<feature type="region of interest" description="Disordered" evidence="5">
    <location>
        <begin position="238"/>
        <end position="261"/>
    </location>
</feature>
<comment type="subcellular location">
    <subcellularLocation>
        <location evidence="1">Membrane</location>
        <topology evidence="1">Single-pass membrane protein</topology>
    </subcellularLocation>
</comment>
<evidence type="ECO:0000256" key="2">
    <source>
        <dbReference type="ARBA" id="ARBA00022692"/>
    </source>
</evidence>
<evidence type="ECO:0000256" key="3">
    <source>
        <dbReference type="ARBA" id="ARBA00022989"/>
    </source>
</evidence>
<keyword evidence="3 6" id="KW-1133">Transmembrane helix</keyword>
<keyword evidence="2 6" id="KW-0812">Transmembrane</keyword>
<gene>
    <name evidence="7" type="ORF">GCM10007939_03130</name>
</gene>
<protein>
    <submittedName>
        <fullName evidence="7">Membrane protein</fullName>
    </submittedName>
</protein>
<keyword evidence="4 6" id="KW-0472">Membrane</keyword>
<comment type="caution">
    <text evidence="7">The sequence shown here is derived from an EMBL/GenBank/DDBJ whole genome shotgun (WGS) entry which is preliminary data.</text>
</comment>
<dbReference type="InterPro" id="IPR007343">
    <property type="entry name" value="Uncharacterised_pept_Zn_put"/>
</dbReference>
<feature type="region of interest" description="Disordered" evidence="5">
    <location>
        <begin position="1"/>
        <end position="22"/>
    </location>
</feature>
<organism evidence="7 8">
    <name type="scientific">Amylibacter marinus</name>
    <dbReference type="NCBI Taxonomy" id="1475483"/>
    <lineage>
        <taxon>Bacteria</taxon>
        <taxon>Pseudomonadati</taxon>
        <taxon>Pseudomonadota</taxon>
        <taxon>Alphaproteobacteria</taxon>
        <taxon>Rhodobacterales</taxon>
        <taxon>Paracoccaceae</taxon>
        <taxon>Amylibacter</taxon>
    </lineage>
</organism>
<evidence type="ECO:0000313" key="7">
    <source>
        <dbReference type="EMBL" id="GLQ34030.1"/>
    </source>
</evidence>
<reference evidence="8" key="1">
    <citation type="journal article" date="2019" name="Int. J. Syst. Evol. Microbiol.">
        <title>The Global Catalogue of Microorganisms (GCM) 10K type strain sequencing project: providing services to taxonomists for standard genome sequencing and annotation.</title>
        <authorList>
            <consortium name="The Broad Institute Genomics Platform"/>
            <consortium name="The Broad Institute Genome Sequencing Center for Infectious Disease"/>
            <person name="Wu L."/>
            <person name="Ma J."/>
        </authorList>
    </citation>
    <scope>NUCLEOTIDE SEQUENCE [LARGE SCALE GENOMIC DNA]</scope>
    <source>
        <strain evidence="8">NBRC 110140</strain>
    </source>
</reference>
<evidence type="ECO:0000256" key="5">
    <source>
        <dbReference type="SAM" id="MobiDB-lite"/>
    </source>
</evidence>
<dbReference type="Pfam" id="PF04228">
    <property type="entry name" value="Zn_peptidase"/>
    <property type="match status" value="1"/>
</dbReference>
<evidence type="ECO:0000256" key="1">
    <source>
        <dbReference type="ARBA" id="ARBA00004167"/>
    </source>
</evidence>
<accession>A0ABQ5VRV1</accession>
<evidence type="ECO:0000313" key="8">
    <source>
        <dbReference type="Proteomes" id="UP001156694"/>
    </source>
</evidence>
<dbReference type="PANTHER" id="PTHR30168:SF0">
    <property type="entry name" value="INNER MEMBRANE PROTEIN"/>
    <property type="match status" value="1"/>
</dbReference>
<dbReference type="PANTHER" id="PTHR30168">
    <property type="entry name" value="PUTATIVE MEMBRANE PROTEIN YPFJ"/>
    <property type="match status" value="1"/>
</dbReference>
<name>A0ABQ5VRV1_9RHOB</name>
<sequence>MKWRNARGSRNIEDRRSSGGNKARAGGGMGILGLVVVLGIGYFFDVDVSSLLSNQSNTTVRSSAGGEMSQKDKEAGAFVSAALGYTEEVWHAVFPKQVGKAYRPTTLVLFKGVTQSPCGSASGATGPFYCPADRKVYLDTDFFTTLSNRLGAKGDFAAAYVVGHEVAHHVQNELGVLTKANRARKSMSARDSNLVSVMIELQADCFAGIWARFSAERLGVIESGDIEEAMNAAKRIGDDTLQRNAGKRPQPHTYTHGTSEQRQRWFARGYQSAEMGQCDTFAAQQL</sequence>
<feature type="transmembrane region" description="Helical" evidence="6">
    <location>
        <begin position="25"/>
        <end position="44"/>
    </location>
</feature>
<dbReference type="RefSeq" id="WP_284375535.1">
    <property type="nucleotide sequence ID" value="NZ_BSNN01000002.1"/>
</dbReference>
<dbReference type="EMBL" id="BSNN01000002">
    <property type="protein sequence ID" value="GLQ34030.1"/>
    <property type="molecule type" value="Genomic_DNA"/>
</dbReference>
<dbReference type="Proteomes" id="UP001156694">
    <property type="component" value="Unassembled WGS sequence"/>
</dbReference>
<keyword evidence="8" id="KW-1185">Reference proteome</keyword>
<proteinExistence type="predicted"/>